<sequence>MFLPGMTYASVRSQITDIRSTSTQQQGRQATSIKLIIGILIIVDETDAAAQARYNEYLDKYSDDEDFQFSDHGGIRSLISSWSETIPGSEGIRWTKSRVARELALGGPHPKAVGSGATVADVLEAWVRETGVDGFNVSYAVSPGDFGNVVRFLVPEMKRRGVFWDNVGAEGCTMRENYSGDGGGGRLRDDHHGSRYAWGATK</sequence>
<dbReference type="AlphaFoldDB" id="A0A6A6RVC4"/>
<dbReference type="Gene3D" id="3.20.20.30">
    <property type="entry name" value="Luciferase-like domain"/>
    <property type="match status" value="1"/>
</dbReference>
<dbReference type="PANTHER" id="PTHR30011:SF41">
    <property type="entry name" value="XENOBIOTIC COMPOUND MONOOXYGENASE, DSZA FAMILY (AFU_ORTHOLOGUE AFUA_3G15040)"/>
    <property type="match status" value="1"/>
</dbReference>
<proteinExistence type="predicted"/>
<protein>
    <submittedName>
        <fullName evidence="1">Bacterial luciferase-like protein</fullName>
    </submittedName>
</protein>
<dbReference type="SUPFAM" id="SSF51679">
    <property type="entry name" value="Bacterial luciferase-like"/>
    <property type="match status" value="1"/>
</dbReference>
<dbReference type="PANTHER" id="PTHR30011">
    <property type="entry name" value="ALKANESULFONATE MONOOXYGENASE-RELATED"/>
    <property type="match status" value="1"/>
</dbReference>
<dbReference type="OrthoDB" id="5561043at2759"/>
<accession>A0A6A6RVC4</accession>
<keyword evidence="2" id="KW-1185">Reference proteome</keyword>
<dbReference type="Proteomes" id="UP000799753">
    <property type="component" value="Unassembled WGS sequence"/>
</dbReference>
<dbReference type="InterPro" id="IPR051260">
    <property type="entry name" value="Diverse_substr_monoxygenases"/>
</dbReference>
<dbReference type="EMBL" id="MU006789">
    <property type="protein sequence ID" value="KAF2638661.1"/>
    <property type="molecule type" value="Genomic_DNA"/>
</dbReference>
<evidence type="ECO:0000313" key="2">
    <source>
        <dbReference type="Proteomes" id="UP000799753"/>
    </source>
</evidence>
<gene>
    <name evidence="1" type="ORF">P280DRAFT_520108</name>
</gene>
<name>A0A6A6RVC4_9PLEO</name>
<reference evidence="1" key="1">
    <citation type="journal article" date="2020" name="Stud. Mycol.">
        <title>101 Dothideomycetes genomes: a test case for predicting lifestyles and emergence of pathogens.</title>
        <authorList>
            <person name="Haridas S."/>
            <person name="Albert R."/>
            <person name="Binder M."/>
            <person name="Bloem J."/>
            <person name="Labutti K."/>
            <person name="Salamov A."/>
            <person name="Andreopoulos B."/>
            <person name="Baker S."/>
            <person name="Barry K."/>
            <person name="Bills G."/>
            <person name="Bluhm B."/>
            <person name="Cannon C."/>
            <person name="Castanera R."/>
            <person name="Culley D."/>
            <person name="Daum C."/>
            <person name="Ezra D."/>
            <person name="Gonzalez J."/>
            <person name="Henrissat B."/>
            <person name="Kuo A."/>
            <person name="Liang C."/>
            <person name="Lipzen A."/>
            <person name="Lutzoni F."/>
            <person name="Magnuson J."/>
            <person name="Mondo S."/>
            <person name="Nolan M."/>
            <person name="Ohm R."/>
            <person name="Pangilinan J."/>
            <person name="Park H.-J."/>
            <person name="Ramirez L."/>
            <person name="Alfaro M."/>
            <person name="Sun H."/>
            <person name="Tritt A."/>
            <person name="Yoshinaga Y."/>
            <person name="Zwiers L.-H."/>
            <person name="Turgeon B."/>
            <person name="Goodwin S."/>
            <person name="Spatafora J."/>
            <person name="Crous P."/>
            <person name="Grigoriev I."/>
        </authorList>
    </citation>
    <scope>NUCLEOTIDE SEQUENCE</scope>
    <source>
        <strain evidence="1">CBS 473.64</strain>
    </source>
</reference>
<evidence type="ECO:0000313" key="1">
    <source>
        <dbReference type="EMBL" id="KAF2638661.1"/>
    </source>
</evidence>
<dbReference type="InterPro" id="IPR036661">
    <property type="entry name" value="Luciferase-like_sf"/>
</dbReference>
<organism evidence="1 2">
    <name type="scientific">Massarina eburnea CBS 473.64</name>
    <dbReference type="NCBI Taxonomy" id="1395130"/>
    <lineage>
        <taxon>Eukaryota</taxon>
        <taxon>Fungi</taxon>
        <taxon>Dikarya</taxon>
        <taxon>Ascomycota</taxon>
        <taxon>Pezizomycotina</taxon>
        <taxon>Dothideomycetes</taxon>
        <taxon>Pleosporomycetidae</taxon>
        <taxon>Pleosporales</taxon>
        <taxon>Massarineae</taxon>
        <taxon>Massarinaceae</taxon>
        <taxon>Massarina</taxon>
    </lineage>
</organism>
<dbReference type="GO" id="GO:0016705">
    <property type="term" value="F:oxidoreductase activity, acting on paired donors, with incorporation or reduction of molecular oxygen"/>
    <property type="evidence" value="ECO:0007669"/>
    <property type="project" value="InterPro"/>
</dbReference>